<organism evidence="5 6">
    <name type="scientific">Drosophila ananassae</name>
    <name type="common">Fruit fly</name>
    <dbReference type="NCBI Taxonomy" id="7217"/>
    <lineage>
        <taxon>Eukaryota</taxon>
        <taxon>Metazoa</taxon>
        <taxon>Ecdysozoa</taxon>
        <taxon>Arthropoda</taxon>
        <taxon>Hexapoda</taxon>
        <taxon>Insecta</taxon>
        <taxon>Pterygota</taxon>
        <taxon>Neoptera</taxon>
        <taxon>Endopterygota</taxon>
        <taxon>Diptera</taxon>
        <taxon>Brachycera</taxon>
        <taxon>Muscomorpha</taxon>
        <taxon>Ephydroidea</taxon>
        <taxon>Drosophilidae</taxon>
        <taxon>Drosophila</taxon>
        <taxon>Sophophora</taxon>
    </lineage>
</organism>
<dbReference type="HOGENOM" id="CLU_032370_2_0_1"/>
<feature type="region of interest" description="Disordered" evidence="3">
    <location>
        <begin position="160"/>
        <end position="181"/>
    </location>
</feature>
<reference evidence="5 6" key="1">
    <citation type="journal article" date="2007" name="Nature">
        <title>Evolution of genes and genomes on the Drosophila phylogeny.</title>
        <authorList>
            <consortium name="Drosophila 12 Genomes Consortium"/>
            <person name="Clark A.G."/>
            <person name="Eisen M.B."/>
            <person name="Smith D.R."/>
            <person name="Bergman C.M."/>
            <person name="Oliver B."/>
            <person name="Markow T.A."/>
            <person name="Kaufman T.C."/>
            <person name="Kellis M."/>
            <person name="Gelbart W."/>
            <person name="Iyer V.N."/>
            <person name="Pollard D.A."/>
            <person name="Sackton T.B."/>
            <person name="Larracuente A.M."/>
            <person name="Singh N.D."/>
            <person name="Abad J.P."/>
            <person name="Abt D.N."/>
            <person name="Adryan B."/>
            <person name="Aguade M."/>
            <person name="Akashi H."/>
            <person name="Anderson W.W."/>
            <person name="Aquadro C.F."/>
            <person name="Ardell D.H."/>
            <person name="Arguello R."/>
            <person name="Artieri C.G."/>
            <person name="Barbash D.A."/>
            <person name="Barker D."/>
            <person name="Barsanti P."/>
            <person name="Batterham P."/>
            <person name="Batzoglou S."/>
            <person name="Begun D."/>
            <person name="Bhutkar A."/>
            <person name="Blanco E."/>
            <person name="Bosak S.A."/>
            <person name="Bradley R.K."/>
            <person name="Brand A.D."/>
            <person name="Brent M.R."/>
            <person name="Brooks A.N."/>
            <person name="Brown R.H."/>
            <person name="Butlin R.K."/>
            <person name="Caggese C."/>
            <person name="Calvi B.R."/>
            <person name="Bernardo de Carvalho A."/>
            <person name="Caspi A."/>
            <person name="Castrezana S."/>
            <person name="Celniker S.E."/>
            <person name="Chang J.L."/>
            <person name="Chapple C."/>
            <person name="Chatterji S."/>
            <person name="Chinwalla A."/>
            <person name="Civetta A."/>
            <person name="Clifton S.W."/>
            <person name="Comeron J.M."/>
            <person name="Costello J.C."/>
            <person name="Coyne J.A."/>
            <person name="Daub J."/>
            <person name="David R.G."/>
            <person name="Delcher A.L."/>
            <person name="Delehaunty K."/>
            <person name="Do C.B."/>
            <person name="Ebling H."/>
            <person name="Edwards K."/>
            <person name="Eickbush T."/>
            <person name="Evans J.D."/>
            <person name="Filipski A."/>
            <person name="Findeiss S."/>
            <person name="Freyhult E."/>
            <person name="Fulton L."/>
            <person name="Fulton R."/>
            <person name="Garcia A.C."/>
            <person name="Gardiner A."/>
            <person name="Garfield D.A."/>
            <person name="Garvin B.E."/>
            <person name="Gibson G."/>
            <person name="Gilbert D."/>
            <person name="Gnerre S."/>
            <person name="Godfrey J."/>
            <person name="Good R."/>
            <person name="Gotea V."/>
            <person name="Gravely B."/>
            <person name="Greenberg A.J."/>
            <person name="Griffiths-Jones S."/>
            <person name="Gross S."/>
            <person name="Guigo R."/>
            <person name="Gustafson E.A."/>
            <person name="Haerty W."/>
            <person name="Hahn M.W."/>
            <person name="Halligan D.L."/>
            <person name="Halpern A.L."/>
            <person name="Halter G.M."/>
            <person name="Han M.V."/>
            <person name="Heger A."/>
            <person name="Hillier L."/>
            <person name="Hinrichs A.S."/>
            <person name="Holmes I."/>
            <person name="Hoskins R.A."/>
            <person name="Hubisz M.J."/>
            <person name="Hultmark D."/>
            <person name="Huntley M.A."/>
            <person name="Jaffe D.B."/>
            <person name="Jagadeeshan S."/>
            <person name="Jeck W.R."/>
            <person name="Johnson J."/>
            <person name="Jones C.D."/>
            <person name="Jordan W.C."/>
            <person name="Karpen G.H."/>
            <person name="Kataoka E."/>
            <person name="Keightley P.D."/>
            <person name="Kheradpour P."/>
            <person name="Kirkness E.F."/>
            <person name="Koerich L.B."/>
            <person name="Kristiansen K."/>
            <person name="Kudrna D."/>
            <person name="Kulathinal R.J."/>
            <person name="Kumar S."/>
            <person name="Kwok R."/>
            <person name="Lander E."/>
            <person name="Langley C.H."/>
            <person name="Lapoint R."/>
            <person name="Lazzaro B.P."/>
            <person name="Lee S.J."/>
            <person name="Levesque L."/>
            <person name="Li R."/>
            <person name="Lin C.F."/>
            <person name="Lin M.F."/>
            <person name="Lindblad-Toh K."/>
            <person name="Llopart A."/>
            <person name="Long M."/>
            <person name="Low L."/>
            <person name="Lozovsky E."/>
            <person name="Lu J."/>
            <person name="Luo M."/>
            <person name="Machado C.A."/>
            <person name="Makalowski W."/>
            <person name="Marzo M."/>
            <person name="Matsuda M."/>
            <person name="Matzkin L."/>
            <person name="McAllister B."/>
            <person name="McBride C.S."/>
            <person name="McKernan B."/>
            <person name="McKernan K."/>
            <person name="Mendez-Lago M."/>
            <person name="Minx P."/>
            <person name="Mollenhauer M.U."/>
            <person name="Montooth K."/>
            <person name="Mount S.M."/>
            <person name="Mu X."/>
            <person name="Myers E."/>
            <person name="Negre B."/>
            <person name="Newfeld S."/>
            <person name="Nielsen R."/>
            <person name="Noor M.A."/>
            <person name="O'Grady P."/>
            <person name="Pachter L."/>
            <person name="Papaceit M."/>
            <person name="Parisi M.J."/>
            <person name="Parisi M."/>
            <person name="Parts L."/>
            <person name="Pedersen J.S."/>
            <person name="Pesole G."/>
            <person name="Phillippy A.M."/>
            <person name="Ponting C.P."/>
            <person name="Pop M."/>
            <person name="Porcelli D."/>
            <person name="Powell J.R."/>
            <person name="Prohaska S."/>
            <person name="Pruitt K."/>
            <person name="Puig M."/>
            <person name="Quesneville H."/>
            <person name="Ram K.R."/>
            <person name="Rand D."/>
            <person name="Rasmussen M.D."/>
            <person name="Reed L.K."/>
            <person name="Reenan R."/>
            <person name="Reily A."/>
            <person name="Remington K.A."/>
            <person name="Rieger T.T."/>
            <person name="Ritchie M.G."/>
            <person name="Robin C."/>
            <person name="Rogers Y.H."/>
            <person name="Rohde C."/>
            <person name="Rozas J."/>
            <person name="Rubenfield M.J."/>
            <person name="Ruiz A."/>
            <person name="Russo S."/>
            <person name="Salzberg S.L."/>
            <person name="Sanchez-Gracia A."/>
            <person name="Saranga D.J."/>
            <person name="Sato H."/>
            <person name="Schaeffer S.W."/>
            <person name="Schatz M.C."/>
            <person name="Schlenke T."/>
            <person name="Schwartz R."/>
            <person name="Segarra C."/>
            <person name="Singh R.S."/>
            <person name="Sirot L."/>
            <person name="Sirota M."/>
            <person name="Sisneros N.B."/>
            <person name="Smith C.D."/>
            <person name="Smith T.F."/>
            <person name="Spieth J."/>
            <person name="Stage D.E."/>
            <person name="Stark A."/>
            <person name="Stephan W."/>
            <person name="Strausberg R.L."/>
            <person name="Strempel S."/>
            <person name="Sturgill D."/>
            <person name="Sutton G."/>
            <person name="Sutton G.G."/>
            <person name="Tao W."/>
            <person name="Teichmann S."/>
            <person name="Tobari Y.N."/>
            <person name="Tomimura Y."/>
            <person name="Tsolas J.M."/>
            <person name="Valente V.L."/>
            <person name="Venter E."/>
            <person name="Venter J.C."/>
            <person name="Vicario S."/>
            <person name="Vieira F.G."/>
            <person name="Vilella A.J."/>
            <person name="Villasante A."/>
            <person name="Walenz B."/>
            <person name="Wang J."/>
            <person name="Wasserman M."/>
            <person name="Watts T."/>
            <person name="Wilson D."/>
            <person name="Wilson R.K."/>
            <person name="Wing R.A."/>
            <person name="Wolfner M.F."/>
            <person name="Wong A."/>
            <person name="Wong G.K."/>
            <person name="Wu C.I."/>
            <person name="Wu G."/>
            <person name="Yamamoto D."/>
            <person name="Yang H.P."/>
            <person name="Yang S.P."/>
            <person name="Yorke J.A."/>
            <person name="Yoshida K."/>
            <person name="Zdobnov E."/>
            <person name="Zhang P."/>
            <person name="Zhang Y."/>
            <person name="Zimin A.V."/>
            <person name="Baldwin J."/>
            <person name="Abdouelleil A."/>
            <person name="Abdulkadir J."/>
            <person name="Abebe A."/>
            <person name="Abera B."/>
            <person name="Abreu J."/>
            <person name="Acer S.C."/>
            <person name="Aftuck L."/>
            <person name="Alexander A."/>
            <person name="An P."/>
            <person name="Anderson E."/>
            <person name="Anderson S."/>
            <person name="Arachi H."/>
            <person name="Azer M."/>
            <person name="Bachantsang P."/>
            <person name="Barry A."/>
            <person name="Bayul T."/>
            <person name="Berlin A."/>
            <person name="Bessette D."/>
            <person name="Bloom T."/>
            <person name="Blye J."/>
            <person name="Boguslavskiy L."/>
            <person name="Bonnet C."/>
            <person name="Boukhgalter B."/>
            <person name="Bourzgui I."/>
            <person name="Brown A."/>
            <person name="Cahill P."/>
            <person name="Channer S."/>
            <person name="Cheshatsang Y."/>
            <person name="Chuda L."/>
            <person name="Citroen M."/>
            <person name="Collymore A."/>
            <person name="Cooke P."/>
            <person name="Costello M."/>
            <person name="D'Aco K."/>
            <person name="Daza R."/>
            <person name="De Haan G."/>
            <person name="DeGray S."/>
            <person name="DeMaso C."/>
            <person name="Dhargay N."/>
            <person name="Dooley K."/>
            <person name="Dooley E."/>
            <person name="Doricent M."/>
            <person name="Dorje P."/>
            <person name="Dorjee K."/>
            <person name="Dupes A."/>
            <person name="Elong R."/>
            <person name="Falk J."/>
            <person name="Farina A."/>
            <person name="Faro S."/>
            <person name="Ferguson D."/>
            <person name="Fisher S."/>
            <person name="Foley C.D."/>
            <person name="Franke A."/>
            <person name="Friedrich D."/>
            <person name="Gadbois L."/>
            <person name="Gearin G."/>
            <person name="Gearin C.R."/>
            <person name="Giannoukos G."/>
            <person name="Goode T."/>
            <person name="Graham J."/>
            <person name="Grandbois E."/>
            <person name="Grewal S."/>
            <person name="Gyaltsen K."/>
            <person name="Hafez N."/>
            <person name="Hagos B."/>
            <person name="Hall J."/>
            <person name="Henson C."/>
            <person name="Hollinger A."/>
            <person name="Honan T."/>
            <person name="Huard M.D."/>
            <person name="Hughes L."/>
            <person name="Hurhula B."/>
            <person name="Husby M.E."/>
            <person name="Kamat A."/>
            <person name="Kanga B."/>
            <person name="Kashin S."/>
            <person name="Khazanovich D."/>
            <person name="Kisner P."/>
            <person name="Lance K."/>
            <person name="Lara M."/>
            <person name="Lee W."/>
            <person name="Lennon N."/>
            <person name="Letendre F."/>
            <person name="LeVine R."/>
            <person name="Lipovsky A."/>
            <person name="Liu X."/>
            <person name="Liu J."/>
            <person name="Liu S."/>
            <person name="Lokyitsang T."/>
            <person name="Lokyitsang Y."/>
            <person name="Lubonja R."/>
            <person name="Lui A."/>
            <person name="MacDonald P."/>
            <person name="Magnisalis V."/>
            <person name="Maru K."/>
            <person name="Matthews C."/>
            <person name="McCusker W."/>
            <person name="McDonough S."/>
            <person name="Mehta T."/>
            <person name="Meldrim J."/>
            <person name="Meneus L."/>
            <person name="Mihai O."/>
            <person name="Mihalev A."/>
            <person name="Mihova T."/>
            <person name="Mittelman R."/>
            <person name="Mlenga V."/>
            <person name="Montmayeur A."/>
            <person name="Mulrain L."/>
            <person name="Navidi A."/>
            <person name="Naylor J."/>
            <person name="Negash T."/>
            <person name="Nguyen T."/>
            <person name="Nguyen N."/>
            <person name="Nicol R."/>
            <person name="Norbu C."/>
            <person name="Norbu N."/>
            <person name="Novod N."/>
            <person name="O'Neill B."/>
            <person name="Osman S."/>
            <person name="Markiewicz E."/>
            <person name="Oyono O.L."/>
            <person name="Patti C."/>
            <person name="Phunkhang P."/>
            <person name="Pierre F."/>
            <person name="Priest M."/>
            <person name="Raghuraman S."/>
            <person name="Rege F."/>
            <person name="Reyes R."/>
            <person name="Rise C."/>
            <person name="Rogov P."/>
            <person name="Ross K."/>
            <person name="Ryan E."/>
            <person name="Settipalli S."/>
            <person name="Shea T."/>
            <person name="Sherpa N."/>
            <person name="Shi L."/>
            <person name="Shih D."/>
            <person name="Sparrow T."/>
            <person name="Spaulding J."/>
            <person name="Stalker J."/>
            <person name="Stange-Thomann N."/>
            <person name="Stavropoulos S."/>
            <person name="Stone C."/>
            <person name="Strader C."/>
            <person name="Tesfaye S."/>
            <person name="Thomson T."/>
            <person name="Thoulutsang Y."/>
            <person name="Thoulutsang D."/>
            <person name="Topham K."/>
            <person name="Topping I."/>
            <person name="Tsamla T."/>
            <person name="Vassiliev H."/>
            <person name="Vo A."/>
            <person name="Wangchuk T."/>
            <person name="Wangdi T."/>
            <person name="Weiand M."/>
            <person name="Wilkinson J."/>
            <person name="Wilson A."/>
            <person name="Yadav S."/>
            <person name="Young G."/>
            <person name="Yu Q."/>
            <person name="Zembek L."/>
            <person name="Zhong D."/>
            <person name="Zimmer A."/>
            <person name="Zwirko Z."/>
            <person name="Jaffe D.B."/>
            <person name="Alvarez P."/>
            <person name="Brockman W."/>
            <person name="Butler J."/>
            <person name="Chin C."/>
            <person name="Gnerre S."/>
            <person name="Grabherr M."/>
            <person name="Kleber M."/>
            <person name="Mauceli E."/>
            <person name="MacCallum I."/>
        </authorList>
    </citation>
    <scope>NUCLEOTIDE SEQUENCE [LARGE SCALE GENOMIC DNA]</scope>
    <source>
        <strain evidence="6">Tucson 14024-0371.13</strain>
    </source>
</reference>
<evidence type="ECO:0000259" key="4">
    <source>
        <dbReference type="PROSITE" id="PS50188"/>
    </source>
</evidence>
<dbReference type="InterPro" id="IPR003877">
    <property type="entry name" value="SPRY_dom"/>
</dbReference>
<dbReference type="InterPro" id="IPR001870">
    <property type="entry name" value="B30.2/SPRY"/>
</dbReference>
<gene>
    <name evidence="5" type="primary">Dana\GF20784</name>
    <name evidence="5" type="synonym">dana_GLEANR_4037</name>
    <name evidence="5" type="ORF">GF20784</name>
</gene>
<dbReference type="Pfam" id="PF21198">
    <property type="entry name" value="ASH2L-like_WH"/>
    <property type="match status" value="1"/>
</dbReference>
<evidence type="ECO:0000313" key="5">
    <source>
        <dbReference type="EMBL" id="EDV34760.2"/>
    </source>
</evidence>
<dbReference type="PANTHER" id="PTHR10598:SF0">
    <property type="entry name" value="SET1_ASH2 HISTONE METHYLTRANSFERASE COMPLEX SUBUNIT ASH2"/>
    <property type="match status" value="1"/>
</dbReference>
<dbReference type="EMBL" id="CH902622">
    <property type="protein sequence ID" value="EDV34760.2"/>
    <property type="molecule type" value="Genomic_DNA"/>
</dbReference>
<dbReference type="Gene3D" id="2.60.120.920">
    <property type="match status" value="1"/>
</dbReference>
<protein>
    <recommendedName>
        <fullName evidence="4">B30.2/SPRY domain-containing protein</fullName>
    </recommendedName>
</protein>
<dbReference type="InterPro" id="IPR013320">
    <property type="entry name" value="ConA-like_dom_sf"/>
</dbReference>
<keyword evidence="6" id="KW-1185">Reference proteome</keyword>
<comment type="subcellular location">
    <subcellularLocation>
        <location evidence="1">Nucleus</location>
    </subcellularLocation>
</comment>
<dbReference type="AlphaFoldDB" id="B3MSK5"/>
<dbReference type="InterPro" id="IPR053835">
    <property type="entry name" value="ASH2L-like_WH"/>
</dbReference>
<evidence type="ECO:0000256" key="1">
    <source>
        <dbReference type="ARBA" id="ARBA00004123"/>
    </source>
</evidence>
<dbReference type="InterPro" id="IPR043136">
    <property type="entry name" value="B30.2/SPRY_sf"/>
</dbReference>
<dbReference type="STRING" id="7217.B3MSK5"/>
<feature type="domain" description="B30.2/SPRY" evidence="4">
    <location>
        <begin position="226"/>
        <end position="448"/>
    </location>
</feature>
<dbReference type="PROSITE" id="PS50188">
    <property type="entry name" value="B302_SPRY"/>
    <property type="match status" value="1"/>
</dbReference>
<dbReference type="Pfam" id="PF00622">
    <property type="entry name" value="SPRY"/>
    <property type="match status" value="1"/>
</dbReference>
<accession>B3MSK5</accession>
<dbReference type="CDD" id="cd12872">
    <property type="entry name" value="SPRY_Ash2"/>
    <property type="match status" value="1"/>
</dbReference>
<dbReference type="Gene3D" id="3.90.980.20">
    <property type="match status" value="1"/>
</dbReference>
<dbReference type="eggNOG" id="KOG2626">
    <property type="taxonomic scope" value="Eukaryota"/>
</dbReference>
<keyword evidence="2" id="KW-0539">Nucleus</keyword>
<dbReference type="InterPro" id="IPR037353">
    <property type="entry name" value="ASH2"/>
</dbReference>
<dbReference type="Proteomes" id="UP000007801">
    <property type="component" value="Unassembled WGS sequence"/>
</dbReference>
<dbReference type="OrthoDB" id="10266026at2759"/>
<name>B3MSK5_DROAN</name>
<dbReference type="InParanoid" id="B3MSK5"/>
<proteinExistence type="predicted"/>
<dbReference type="PANTHER" id="PTHR10598">
    <property type="entry name" value="SET1/ASH2 HISTONE METHYLTRANSFERASE COMPLEX SUBUNIT ASH2"/>
    <property type="match status" value="1"/>
</dbReference>
<dbReference type="SUPFAM" id="SSF49899">
    <property type="entry name" value="Concanavalin A-like lectins/glucanases"/>
    <property type="match status" value="1"/>
</dbReference>
<evidence type="ECO:0000256" key="2">
    <source>
        <dbReference type="ARBA" id="ARBA00023242"/>
    </source>
</evidence>
<sequence>MGQIYKFVTLNGTIWARGKIHPFMTNYFFVCKYCSSNGLERYDRDQATVTQMCHCAIANLQHTAAKMGLPQLMFNKDTDIIPYIEQNWEAMTTLPRLQTQSWHASVLDSLTRNLTKLFIFEENSVLGPCYGLVDQDLSVIQPKDEHISRRFTTGRAKLSNNRNRKLPHTDQPTFGGKKGRPTVNSLRLMPLGFPREFPYNKDGFKYILAEPDPHATVPEESDDESSTTLKRKPIPGWMYRVKLSPTLLLSLHDRAARLKVTEDRLAVTGERGYGMVRATHSVNSGCWYFEISIVEMPEGSATRLGWGRRHSNLQTPLGYDKFGYSWRSRKGTKFTESRGQHYSDAYGEGDTLGFLINLPKEDQLDYRPKTYKNCPLIKYKSHLYYEDKENIEEKLQKLYVLQGSRIEFFKNGQSQGVAFENIFAGSYFPAISIHKHATASINFGPAFKYPEVLNKHNARGMNERVAELDSEQFLADTLYLAELNQGRDKDREVQVDQDQLLKMQFN</sequence>
<evidence type="ECO:0000313" key="6">
    <source>
        <dbReference type="Proteomes" id="UP000007801"/>
    </source>
</evidence>
<dbReference type="GO" id="GO:0048188">
    <property type="term" value="C:Set1C/COMPASS complex"/>
    <property type="evidence" value="ECO:0007669"/>
    <property type="project" value="InterPro"/>
</dbReference>
<evidence type="ECO:0000256" key="3">
    <source>
        <dbReference type="SAM" id="MobiDB-lite"/>
    </source>
</evidence>
<dbReference type="GO" id="GO:0000976">
    <property type="term" value="F:transcription cis-regulatory region binding"/>
    <property type="evidence" value="ECO:0007669"/>
    <property type="project" value="TreeGrafter"/>
</dbReference>
<dbReference type="SMART" id="SM00449">
    <property type="entry name" value="SPRY"/>
    <property type="match status" value="1"/>
</dbReference>